<accession>A0ABW5A738</accession>
<gene>
    <name evidence="1" type="ORF">ACFSM0_03910</name>
</gene>
<evidence type="ECO:0000313" key="1">
    <source>
        <dbReference type="EMBL" id="MFD2173233.1"/>
    </source>
</evidence>
<evidence type="ECO:0008006" key="3">
    <source>
        <dbReference type="Google" id="ProtNLM"/>
    </source>
</evidence>
<protein>
    <recommendedName>
        <fullName evidence="3">Polysaccharide pyruvyl transferase domain-containing protein</fullName>
    </recommendedName>
</protein>
<name>A0ABW5A738_9RHOB</name>
<organism evidence="1 2">
    <name type="scientific">Rhodobacter lacus</name>
    <dbReference type="NCBI Taxonomy" id="1641972"/>
    <lineage>
        <taxon>Bacteria</taxon>
        <taxon>Pseudomonadati</taxon>
        <taxon>Pseudomonadota</taxon>
        <taxon>Alphaproteobacteria</taxon>
        <taxon>Rhodobacterales</taxon>
        <taxon>Rhodobacter group</taxon>
        <taxon>Rhodobacter</taxon>
    </lineage>
</organism>
<dbReference type="RefSeq" id="WP_377387475.1">
    <property type="nucleotide sequence ID" value="NZ_JBHUIX010000004.1"/>
</dbReference>
<reference evidence="2" key="1">
    <citation type="journal article" date="2019" name="Int. J. Syst. Evol. Microbiol.">
        <title>The Global Catalogue of Microorganisms (GCM) 10K type strain sequencing project: providing services to taxonomists for standard genome sequencing and annotation.</title>
        <authorList>
            <consortium name="The Broad Institute Genomics Platform"/>
            <consortium name="The Broad Institute Genome Sequencing Center for Infectious Disease"/>
            <person name="Wu L."/>
            <person name="Ma J."/>
        </authorList>
    </citation>
    <scope>NUCLEOTIDE SEQUENCE [LARGE SCALE GENOMIC DNA]</scope>
    <source>
        <strain evidence="2">CCUG 55131</strain>
    </source>
</reference>
<dbReference type="EMBL" id="JBHUIX010000004">
    <property type="protein sequence ID" value="MFD2173233.1"/>
    <property type="molecule type" value="Genomic_DNA"/>
</dbReference>
<evidence type="ECO:0000313" key="2">
    <source>
        <dbReference type="Proteomes" id="UP001597413"/>
    </source>
</evidence>
<proteinExistence type="predicted"/>
<keyword evidence="2" id="KW-1185">Reference proteome</keyword>
<dbReference type="Proteomes" id="UP001597413">
    <property type="component" value="Unassembled WGS sequence"/>
</dbReference>
<comment type="caution">
    <text evidence="1">The sequence shown here is derived from an EMBL/GenBank/DDBJ whole genome shotgun (WGS) entry which is preliminary data.</text>
</comment>
<sequence>MARIVFKHHRQTTNLGDAVCSPYDYYPELACAGAAVDLERETPPCEAVIYGGGKIMGGLAKTFGPHDRAAKARIAWGVSTVQKFPISLRYWRAFKAMTLIGTRDWGDTRFLFAPCVTCVSPAFDMHTEERHEVALYLHHWRSKKVSLPRPEGVPVMENNNPDFAATIRHLAAARVVVTNSYHGTYWALLLGKKVLCLPFSNKFGNFRITPGYGTAEDWPRQLSRARSSDEMLDLCRMATAGFRARVEALIGL</sequence>